<protein>
    <submittedName>
        <fullName evidence="7">Protein UmuC</fullName>
    </submittedName>
</protein>
<dbReference type="InterPro" id="IPR050116">
    <property type="entry name" value="DNA_polymerase-Y"/>
</dbReference>
<dbReference type="InterPro" id="IPR043502">
    <property type="entry name" value="DNA/RNA_pol_sf"/>
</dbReference>
<name>A0ABN8DRZ8_9VIBR</name>
<organism evidence="7 8">
    <name type="scientific">Vibrio stylophorae</name>
    <dbReference type="NCBI Taxonomy" id="659351"/>
    <lineage>
        <taxon>Bacteria</taxon>
        <taxon>Pseudomonadati</taxon>
        <taxon>Pseudomonadota</taxon>
        <taxon>Gammaproteobacteria</taxon>
        <taxon>Vibrionales</taxon>
        <taxon>Vibrionaceae</taxon>
        <taxon>Vibrio</taxon>
    </lineage>
</organism>
<accession>A0ABN8DRZ8</accession>
<evidence type="ECO:0000256" key="4">
    <source>
        <dbReference type="ARBA" id="ARBA00023204"/>
    </source>
</evidence>
<keyword evidence="5" id="KW-0742">SOS response</keyword>
<sequence>MFALVDANSFYCSAEQVFRPDWRGRPMVVLSNNDGCVVAANRQALAAGVEKFKPYFQVRQRCEQAGVVVCSSNYELYGDLSSRMMEVVGRFAPEQHIYSIDESFLSFRGWQLESQDYLEHAMALRRAVWRECRLPVSVGLGRTLTLAKAANQAAKKLPHLFEKNSEGRLMQGVCLLDEHNIAQVLPQLASGQIWGVGRKLAARLAGVGVETAWQLVHLPLVQAKKVGGIELERIVRELSGERCKGFDATRADKQQIFSTRSMGERITSEQALREALCTHAGIAASKAREQGSLCRQLYLFAASSPHDRRSVHYKYQHRFATPVNDVCVLNQVISSVMPRLYERGVRYYKVGVGLVDLVDVRYDQLDLFAPPPPNPALMQMLDGVNHKYGRDTLFTAAQGVSPKWGMRREFLTPQYTTRWRDIPTIACK</sequence>
<evidence type="ECO:0000259" key="6">
    <source>
        <dbReference type="PROSITE" id="PS50173"/>
    </source>
</evidence>
<feature type="domain" description="UmuC" evidence="6">
    <location>
        <begin position="2"/>
        <end position="197"/>
    </location>
</feature>
<dbReference type="Pfam" id="PF13438">
    <property type="entry name" value="DUF4113"/>
    <property type="match status" value="1"/>
</dbReference>
<comment type="caution">
    <text evidence="7">The sequence shown here is derived from an EMBL/GenBank/DDBJ whole genome shotgun (WGS) entry which is preliminary data.</text>
</comment>
<dbReference type="Gene3D" id="3.30.70.270">
    <property type="match status" value="1"/>
</dbReference>
<proteinExistence type="inferred from homology"/>
<dbReference type="Gene3D" id="1.10.150.20">
    <property type="entry name" value="5' to 3' exonuclease, C-terminal subdomain"/>
    <property type="match status" value="1"/>
</dbReference>
<dbReference type="Proteomes" id="UP000838672">
    <property type="component" value="Unassembled WGS sequence"/>
</dbReference>
<dbReference type="Pfam" id="PF11799">
    <property type="entry name" value="IMS_C"/>
    <property type="match status" value="1"/>
</dbReference>
<keyword evidence="8" id="KW-1185">Reference proteome</keyword>
<dbReference type="PROSITE" id="PS50173">
    <property type="entry name" value="UMUC"/>
    <property type="match status" value="1"/>
</dbReference>
<evidence type="ECO:0000313" key="8">
    <source>
        <dbReference type="Proteomes" id="UP000838672"/>
    </source>
</evidence>
<gene>
    <name evidence="7" type="primary">umuC</name>
    <name evidence="7" type="ORF">VST7929_00956</name>
</gene>
<keyword evidence="2" id="KW-0227">DNA damage</keyword>
<comment type="similarity">
    <text evidence="1">Belongs to the DNA polymerase type-Y family.</text>
</comment>
<reference evidence="7" key="1">
    <citation type="submission" date="2021-11" db="EMBL/GenBank/DDBJ databases">
        <authorList>
            <person name="Rodrigo-Torres L."/>
            <person name="Arahal R. D."/>
            <person name="Lucena T."/>
        </authorList>
    </citation>
    <scope>NUCLEOTIDE SEQUENCE</scope>
    <source>
        <strain evidence="7">CECT 7929</strain>
    </source>
</reference>
<keyword evidence="4" id="KW-0234">DNA repair</keyword>
<evidence type="ECO:0000256" key="5">
    <source>
        <dbReference type="ARBA" id="ARBA00023236"/>
    </source>
</evidence>
<dbReference type="EMBL" id="CAKLDI010000001">
    <property type="protein sequence ID" value="CAH0533103.1"/>
    <property type="molecule type" value="Genomic_DNA"/>
</dbReference>
<dbReference type="InterPro" id="IPR025188">
    <property type="entry name" value="DUF4113"/>
</dbReference>
<dbReference type="Gene3D" id="3.40.1170.60">
    <property type="match status" value="1"/>
</dbReference>
<dbReference type="Pfam" id="PF00817">
    <property type="entry name" value="IMS"/>
    <property type="match status" value="1"/>
</dbReference>
<dbReference type="CDD" id="cd01700">
    <property type="entry name" value="PolY_Pol_V_umuC"/>
    <property type="match status" value="1"/>
</dbReference>
<dbReference type="InterPro" id="IPR001126">
    <property type="entry name" value="UmuC"/>
</dbReference>
<dbReference type="SUPFAM" id="SSF56672">
    <property type="entry name" value="DNA/RNA polymerases"/>
    <property type="match status" value="1"/>
</dbReference>
<dbReference type="RefSeq" id="WP_237465333.1">
    <property type="nucleotide sequence ID" value="NZ_CAKLDI010000001.1"/>
</dbReference>
<dbReference type="PANTHER" id="PTHR11076">
    <property type="entry name" value="DNA REPAIR POLYMERASE UMUC / TRANSFERASE FAMILY MEMBER"/>
    <property type="match status" value="1"/>
</dbReference>
<evidence type="ECO:0000256" key="1">
    <source>
        <dbReference type="ARBA" id="ARBA00010945"/>
    </source>
</evidence>
<dbReference type="InterPro" id="IPR043128">
    <property type="entry name" value="Rev_trsase/Diguanyl_cyclase"/>
</dbReference>
<keyword evidence="3" id="KW-0741">SOS mutagenesis</keyword>
<evidence type="ECO:0000256" key="2">
    <source>
        <dbReference type="ARBA" id="ARBA00022763"/>
    </source>
</evidence>
<evidence type="ECO:0000313" key="7">
    <source>
        <dbReference type="EMBL" id="CAH0533103.1"/>
    </source>
</evidence>
<dbReference type="InterPro" id="IPR017961">
    <property type="entry name" value="DNA_pol_Y-fam_little_finger"/>
</dbReference>
<dbReference type="PANTHER" id="PTHR11076:SF34">
    <property type="entry name" value="PROTEIN UMUC"/>
    <property type="match status" value="1"/>
</dbReference>
<evidence type="ECO:0000256" key="3">
    <source>
        <dbReference type="ARBA" id="ARBA00023199"/>
    </source>
</evidence>